<dbReference type="SUPFAM" id="SSF46785">
    <property type="entry name" value="Winged helix' DNA-binding domain"/>
    <property type="match status" value="1"/>
</dbReference>
<dbReference type="RefSeq" id="WP_141874201.1">
    <property type="nucleotide sequence ID" value="NZ_VFOX01000002.1"/>
</dbReference>
<proteinExistence type="predicted"/>
<gene>
    <name evidence="2" type="ORF">FB560_3756</name>
</gene>
<keyword evidence="3" id="KW-1185">Reference proteome</keyword>
<evidence type="ECO:0000259" key="1">
    <source>
        <dbReference type="Pfam" id="PF03551"/>
    </source>
</evidence>
<dbReference type="EMBL" id="VFOX01000002">
    <property type="protein sequence ID" value="TQL82272.1"/>
    <property type="molecule type" value="Genomic_DNA"/>
</dbReference>
<evidence type="ECO:0000313" key="2">
    <source>
        <dbReference type="EMBL" id="TQL82272.1"/>
    </source>
</evidence>
<name>A0A543BBV3_9MICO</name>
<organism evidence="2 3">
    <name type="scientific">Microbacterium saperdae</name>
    <dbReference type="NCBI Taxonomy" id="69368"/>
    <lineage>
        <taxon>Bacteria</taxon>
        <taxon>Bacillati</taxon>
        <taxon>Actinomycetota</taxon>
        <taxon>Actinomycetes</taxon>
        <taxon>Micrococcales</taxon>
        <taxon>Microbacteriaceae</taxon>
        <taxon>Microbacterium</taxon>
    </lineage>
</organism>
<dbReference type="InterPro" id="IPR036388">
    <property type="entry name" value="WH-like_DNA-bd_sf"/>
</dbReference>
<dbReference type="PANTHER" id="PTHR33169:SF14">
    <property type="entry name" value="TRANSCRIPTIONAL REGULATOR RV3488"/>
    <property type="match status" value="1"/>
</dbReference>
<dbReference type="PANTHER" id="PTHR33169">
    <property type="entry name" value="PADR-FAMILY TRANSCRIPTIONAL REGULATOR"/>
    <property type="match status" value="1"/>
</dbReference>
<sequence>MKDPVDTLTPMGVMVLALLRESDMHPYEMVRLLRARHDDRLLTITNGTLYHTVSRLQKSGLLDEVGIDRDGNRPERTTYTLTDAGRCAVIAWVQRELPRVDHPTDFRIALAEAHNLERDDVIPLLGERRIALVEEHALHRDGLVKARAKGVPAQVLVEIERQEVLLDAELRWLDSLLTRLDADSLPWGPSAFTDSDRYLAQRKAAQQ</sequence>
<comment type="caution">
    <text evidence="2">The sequence shown here is derived from an EMBL/GenBank/DDBJ whole genome shotgun (WGS) entry which is preliminary data.</text>
</comment>
<dbReference type="InterPro" id="IPR036390">
    <property type="entry name" value="WH_DNA-bd_sf"/>
</dbReference>
<dbReference type="Pfam" id="PF03551">
    <property type="entry name" value="PadR"/>
    <property type="match status" value="1"/>
</dbReference>
<accession>A0A543BBV3</accession>
<evidence type="ECO:0000313" key="3">
    <source>
        <dbReference type="Proteomes" id="UP000317209"/>
    </source>
</evidence>
<dbReference type="AlphaFoldDB" id="A0A543BBV3"/>
<feature type="domain" description="Transcription regulator PadR N-terminal" evidence="1">
    <location>
        <begin position="15"/>
        <end position="87"/>
    </location>
</feature>
<dbReference type="OrthoDB" id="8443918at2"/>
<protein>
    <submittedName>
        <fullName evidence="2">PadR family transcriptional regulator</fullName>
    </submittedName>
</protein>
<dbReference type="Proteomes" id="UP000317209">
    <property type="component" value="Unassembled WGS sequence"/>
</dbReference>
<dbReference type="Gene3D" id="1.10.10.10">
    <property type="entry name" value="Winged helix-like DNA-binding domain superfamily/Winged helix DNA-binding domain"/>
    <property type="match status" value="1"/>
</dbReference>
<dbReference type="InterPro" id="IPR005149">
    <property type="entry name" value="Tscrpt_reg_PadR_N"/>
</dbReference>
<dbReference type="InterPro" id="IPR052509">
    <property type="entry name" value="Metal_resp_DNA-bind_regulator"/>
</dbReference>
<reference evidence="2 3" key="1">
    <citation type="submission" date="2019-06" db="EMBL/GenBank/DDBJ databases">
        <title>Sequencing the genomes of 1000 actinobacteria strains.</title>
        <authorList>
            <person name="Klenk H.-P."/>
        </authorList>
    </citation>
    <scope>NUCLEOTIDE SEQUENCE [LARGE SCALE GENOMIC DNA]</scope>
    <source>
        <strain evidence="2 3">DSM 20169</strain>
    </source>
</reference>